<dbReference type="SUPFAM" id="SSF48076">
    <property type="entry name" value="LigA subunit of an aromatic-ring-opening dioxygenase LigAB"/>
    <property type="match status" value="1"/>
</dbReference>
<proteinExistence type="predicted"/>
<evidence type="ECO:0000259" key="1">
    <source>
        <dbReference type="Pfam" id="PF07746"/>
    </source>
</evidence>
<organism evidence="2">
    <name type="scientific">uncultured bacterium UPO45</name>
    <dbReference type="NCBI Taxonomy" id="1776970"/>
    <lineage>
        <taxon>Bacteria</taxon>
        <taxon>environmental samples</taxon>
    </lineage>
</organism>
<evidence type="ECO:0000313" key="2">
    <source>
        <dbReference type="EMBL" id="AMK59209.1"/>
    </source>
</evidence>
<dbReference type="EMBL" id="KU144973">
    <property type="protein sequence ID" value="AMK59209.1"/>
    <property type="molecule type" value="Genomic_DNA"/>
</dbReference>
<feature type="domain" description="Extradiol ring-cleavage dioxygenase LigAB LigA subunit" evidence="1">
    <location>
        <begin position="7"/>
        <end position="73"/>
    </location>
</feature>
<dbReference type="InterPro" id="IPR036622">
    <property type="entry name" value="LigA_sf"/>
</dbReference>
<accession>A0A126SY27</accession>
<dbReference type="AlphaFoldDB" id="A0A126SY27"/>
<dbReference type="InterPro" id="IPR011986">
    <property type="entry name" value="Xdiol_dOase_LigA"/>
</dbReference>
<dbReference type="Pfam" id="PF07746">
    <property type="entry name" value="LigA"/>
    <property type="match status" value="1"/>
</dbReference>
<protein>
    <recommendedName>
        <fullName evidence="1">Extradiol ring-cleavage dioxygenase LigAB LigA subunit domain-containing protein</fullName>
    </recommendedName>
</protein>
<reference evidence="2" key="1">
    <citation type="journal article" date="2016" name="Appl. Environ. Microbiol.">
        <title>Functional Metagenomics of a Biostimulated Petroleum-Contaminated Soil Reveals an Extraordinary Diversity of Extradiol Dioxygenases.</title>
        <authorList>
            <person name="Terron-Gonzalez L."/>
            <person name="Martin-Cabello G."/>
            <person name="Ferrer M."/>
            <person name="Santero E."/>
        </authorList>
    </citation>
    <scope>NUCLEOTIDE SEQUENCE</scope>
</reference>
<sequence>MSLYQVNKFLRDINCSADLAQRCKTAPDAVLQEYTLSGEEHEALKQWQVRKLYDMGANPLLLLVYSMATGKDLPTYVKALNEKR</sequence>
<dbReference type="Gene3D" id="1.10.700.10">
    <property type="entry name" value="Dioxygenase LigAB, LigA subunit"/>
    <property type="match status" value="1"/>
</dbReference>
<name>A0A126SY27_9BACT</name>